<comment type="subunit">
    <text evidence="4 10">Homodimers and heterodimers.</text>
</comment>
<evidence type="ECO:0000256" key="7">
    <source>
        <dbReference type="ARBA" id="ARBA00023163"/>
    </source>
</evidence>
<dbReference type="PROSITE" id="PS51745">
    <property type="entry name" value="PB1"/>
    <property type="match status" value="1"/>
</dbReference>
<dbReference type="InterPro" id="IPR033389">
    <property type="entry name" value="AUX/IAA_dom"/>
</dbReference>
<dbReference type="GO" id="GO:0005634">
    <property type="term" value="C:nucleus"/>
    <property type="evidence" value="ECO:0007669"/>
    <property type="project" value="UniProtKB-SubCell"/>
</dbReference>
<comment type="subcellular location">
    <subcellularLocation>
        <location evidence="2 10">Nucleus</location>
    </subcellularLocation>
</comment>
<feature type="domain" description="PB1" evidence="12">
    <location>
        <begin position="104"/>
        <end position="201"/>
    </location>
</feature>
<evidence type="ECO:0000256" key="4">
    <source>
        <dbReference type="ARBA" id="ARBA00011726"/>
    </source>
</evidence>
<evidence type="ECO:0000256" key="2">
    <source>
        <dbReference type="ARBA" id="ARBA00004123"/>
    </source>
</evidence>
<dbReference type="InterPro" id="IPR003311">
    <property type="entry name" value="AUX_IAA"/>
</dbReference>
<evidence type="ECO:0000256" key="10">
    <source>
        <dbReference type="RuleBase" id="RU004549"/>
    </source>
</evidence>
<proteinExistence type="inferred from homology"/>
<dbReference type="GO" id="GO:0009734">
    <property type="term" value="P:auxin-activated signaling pathway"/>
    <property type="evidence" value="ECO:0007669"/>
    <property type="project" value="UniProtKB-UniRule"/>
</dbReference>
<evidence type="ECO:0000256" key="3">
    <source>
        <dbReference type="ARBA" id="ARBA00006728"/>
    </source>
</evidence>
<dbReference type="Proteomes" id="UP000095767">
    <property type="component" value="Unassembled WGS sequence"/>
</dbReference>
<keyword evidence="5 10" id="KW-0678">Repressor</keyword>
<keyword evidence="6 10" id="KW-0805">Transcription regulation</keyword>
<comment type="function">
    <text evidence="1 10">Aux/IAA proteins are short-lived transcriptional factors that function as repressors of early auxin response genes at low auxin concentrations.</text>
</comment>
<dbReference type="EMBL" id="LWDX02030156">
    <property type="protein sequence ID" value="OEL28383.1"/>
    <property type="molecule type" value="Genomic_DNA"/>
</dbReference>
<dbReference type="InterPro" id="IPR053793">
    <property type="entry name" value="PB1-like"/>
</dbReference>
<keyword evidence="7 10" id="KW-0804">Transcription</keyword>
<evidence type="ECO:0000313" key="14">
    <source>
        <dbReference type="Proteomes" id="UP000095767"/>
    </source>
</evidence>
<dbReference type="Gene3D" id="3.10.20.90">
    <property type="entry name" value="Phosphatidylinositol 3-kinase Catalytic Subunit, Chain A, domain 1"/>
    <property type="match status" value="1"/>
</dbReference>
<dbReference type="STRING" id="888268.A0A1E5VTE0"/>
<protein>
    <recommendedName>
        <fullName evidence="10">Auxin-responsive protein</fullName>
    </recommendedName>
</protein>
<evidence type="ECO:0000313" key="13">
    <source>
        <dbReference type="EMBL" id="OEL28383.1"/>
    </source>
</evidence>
<organism evidence="13 14">
    <name type="scientific">Dichanthelium oligosanthes</name>
    <dbReference type="NCBI Taxonomy" id="888268"/>
    <lineage>
        <taxon>Eukaryota</taxon>
        <taxon>Viridiplantae</taxon>
        <taxon>Streptophyta</taxon>
        <taxon>Embryophyta</taxon>
        <taxon>Tracheophyta</taxon>
        <taxon>Spermatophyta</taxon>
        <taxon>Magnoliopsida</taxon>
        <taxon>Liliopsida</taxon>
        <taxon>Poales</taxon>
        <taxon>Poaceae</taxon>
        <taxon>PACMAD clade</taxon>
        <taxon>Panicoideae</taxon>
        <taxon>Panicodae</taxon>
        <taxon>Paniceae</taxon>
        <taxon>Dichantheliinae</taxon>
        <taxon>Dichanthelium</taxon>
    </lineage>
</organism>
<accession>A0A1E5VTE0</accession>
<dbReference type="PANTHER" id="PTHR31734">
    <property type="entry name" value="AUXIN-RESPONSIVE PROTEIN IAA17"/>
    <property type="match status" value="1"/>
</dbReference>
<keyword evidence="9 10" id="KW-0927">Auxin signaling pathway</keyword>
<dbReference type="AlphaFoldDB" id="A0A1E5VTE0"/>
<evidence type="ECO:0000256" key="5">
    <source>
        <dbReference type="ARBA" id="ARBA00022491"/>
    </source>
</evidence>
<evidence type="ECO:0000256" key="8">
    <source>
        <dbReference type="ARBA" id="ARBA00023242"/>
    </source>
</evidence>
<dbReference type="GO" id="GO:0006355">
    <property type="term" value="P:regulation of DNA-templated transcription"/>
    <property type="evidence" value="ECO:0007669"/>
    <property type="project" value="InterPro"/>
</dbReference>
<reference evidence="13 14" key="1">
    <citation type="submission" date="2016-09" db="EMBL/GenBank/DDBJ databases">
        <title>The draft genome of Dichanthelium oligosanthes: A C3 panicoid grass species.</title>
        <authorList>
            <person name="Studer A.J."/>
            <person name="Schnable J.C."/>
            <person name="Brutnell T.P."/>
        </authorList>
    </citation>
    <scope>NUCLEOTIDE SEQUENCE [LARGE SCALE GENOMIC DNA]</scope>
    <source>
        <strain evidence="14">cv. Kellogg 1175</strain>
        <tissue evidence="13">Leaf</tissue>
    </source>
</reference>
<sequence length="201" mass="21335">MELELGLGLALPSPHPIAGGGGKFVGLLDGAPAGACGKRVFDEAFGAENTTLPLFVRDGDGGDDGDDARDGVDVDRETSTKKKRLVGWPPVKCANRRSCVGGGGGYVKVKMEGVAIGRKVDVSLHGSYDELLRTLARMFPSTNKGAGADAEEGEAEVTQHERRRGHPYVVTYEDGEGDWLLVGDVPWEAFAKSVKRLKILA</sequence>
<evidence type="ECO:0000256" key="6">
    <source>
        <dbReference type="ARBA" id="ARBA00023015"/>
    </source>
</evidence>
<keyword evidence="14" id="KW-1185">Reference proteome</keyword>
<evidence type="ECO:0000256" key="9">
    <source>
        <dbReference type="ARBA" id="ARBA00023294"/>
    </source>
</evidence>
<name>A0A1E5VTE0_9POAL</name>
<feature type="region of interest" description="Disordered" evidence="11">
    <location>
        <begin position="56"/>
        <end position="81"/>
    </location>
</feature>
<feature type="compositionally biased region" description="Basic and acidic residues" evidence="11">
    <location>
        <begin position="68"/>
        <end position="80"/>
    </location>
</feature>
<evidence type="ECO:0000256" key="1">
    <source>
        <dbReference type="ARBA" id="ARBA00002159"/>
    </source>
</evidence>
<dbReference type="Pfam" id="PF02309">
    <property type="entry name" value="AUX_IAA"/>
    <property type="match status" value="1"/>
</dbReference>
<gene>
    <name evidence="13" type="ORF">BAE44_0010597</name>
</gene>
<evidence type="ECO:0000259" key="12">
    <source>
        <dbReference type="PROSITE" id="PS51745"/>
    </source>
</evidence>
<evidence type="ECO:0000256" key="11">
    <source>
        <dbReference type="SAM" id="MobiDB-lite"/>
    </source>
</evidence>
<keyword evidence="8 10" id="KW-0539">Nucleus</keyword>
<comment type="caution">
    <text evidence="13">The sequence shown here is derived from an EMBL/GenBank/DDBJ whole genome shotgun (WGS) entry which is preliminary data.</text>
</comment>
<dbReference type="PANTHER" id="PTHR31734:SF38">
    <property type="entry name" value="AUXIN-RESPONSIVE PROTEIN IAA29"/>
    <property type="match status" value="1"/>
</dbReference>
<dbReference type="OrthoDB" id="778717at2759"/>
<dbReference type="SUPFAM" id="SSF54277">
    <property type="entry name" value="CAD &amp; PB1 domains"/>
    <property type="match status" value="1"/>
</dbReference>
<comment type="similarity">
    <text evidence="3 10">Belongs to the Aux/IAA family.</text>
</comment>
<feature type="region of interest" description="Disordered" evidence="11">
    <location>
        <begin position="143"/>
        <end position="162"/>
    </location>
</feature>